<protein>
    <recommendedName>
        <fullName evidence="4">DNA-binding protein</fullName>
    </recommendedName>
</protein>
<keyword evidence="3" id="KW-1185">Reference proteome</keyword>
<evidence type="ECO:0000313" key="2">
    <source>
        <dbReference type="EMBL" id="GGO44334.1"/>
    </source>
</evidence>
<feature type="compositionally biased region" description="Basic and acidic residues" evidence="1">
    <location>
        <begin position="49"/>
        <end position="58"/>
    </location>
</feature>
<evidence type="ECO:0000313" key="3">
    <source>
        <dbReference type="Proteomes" id="UP000656881"/>
    </source>
</evidence>
<gene>
    <name evidence="2" type="ORF">GCM10012286_30270</name>
</gene>
<sequence>MGLGVGVNAGTGVGARTGAGTEVGAEVGAGTDAGTGTDTGTEVGADADTGVRDRRDGADPGALLAVTRRLIDLDSAGGGSAAVPLVRAVMREVPEATAAPASLARTGSDRLAALAELCEVIGWILFDAGFHTAAHRVNARALALAELCGDRWTARLTLLNDSMLLAHTDHPRAALAAAARARGPRPLPPRVATLVLIREAHATAMLGARREPADLMARAGSLFLDGVSRGDPAWAWWIDERELAGHRGWVAARVGDFDRAVPLLRAAAAPSGPSYRHLFTAHLLAALTGAGAWSDAEQLIADLAPRAAGIGSARTTESLRDTAVRLLRARGHRHDRAPASARDAAVFLLESLTPTSH</sequence>
<proteinExistence type="predicted"/>
<feature type="compositionally biased region" description="Low complexity" evidence="1">
    <location>
        <begin position="25"/>
        <end position="48"/>
    </location>
</feature>
<dbReference type="EMBL" id="BMNG01000006">
    <property type="protein sequence ID" value="GGO44334.1"/>
    <property type="molecule type" value="Genomic_DNA"/>
</dbReference>
<comment type="caution">
    <text evidence="2">The sequence shown here is derived from an EMBL/GenBank/DDBJ whole genome shotgun (WGS) entry which is preliminary data.</text>
</comment>
<accession>A0ABQ2LXF3</accession>
<reference evidence="3" key="1">
    <citation type="journal article" date="2019" name="Int. J. Syst. Evol. Microbiol.">
        <title>The Global Catalogue of Microorganisms (GCM) 10K type strain sequencing project: providing services to taxonomists for standard genome sequencing and annotation.</title>
        <authorList>
            <consortium name="The Broad Institute Genomics Platform"/>
            <consortium name="The Broad Institute Genome Sequencing Center for Infectious Disease"/>
            <person name="Wu L."/>
            <person name="Ma J."/>
        </authorList>
    </citation>
    <scope>NUCLEOTIDE SEQUENCE [LARGE SCALE GENOMIC DNA]</scope>
    <source>
        <strain evidence="3">CGMCC 4.7349</strain>
    </source>
</reference>
<evidence type="ECO:0008006" key="4">
    <source>
        <dbReference type="Google" id="ProtNLM"/>
    </source>
</evidence>
<dbReference type="Proteomes" id="UP000656881">
    <property type="component" value="Unassembled WGS sequence"/>
</dbReference>
<evidence type="ECO:0000256" key="1">
    <source>
        <dbReference type="SAM" id="MobiDB-lite"/>
    </source>
</evidence>
<organism evidence="2 3">
    <name type="scientific">Streptomyces lasiicapitis</name>
    <dbReference type="NCBI Taxonomy" id="1923961"/>
    <lineage>
        <taxon>Bacteria</taxon>
        <taxon>Bacillati</taxon>
        <taxon>Actinomycetota</taxon>
        <taxon>Actinomycetes</taxon>
        <taxon>Kitasatosporales</taxon>
        <taxon>Streptomycetaceae</taxon>
        <taxon>Streptomyces</taxon>
    </lineage>
</organism>
<name>A0ABQ2LXF3_9ACTN</name>
<feature type="region of interest" description="Disordered" evidence="1">
    <location>
        <begin position="25"/>
        <end position="58"/>
    </location>
</feature>